<keyword evidence="1" id="KW-0227">DNA damage</keyword>
<dbReference type="GO" id="GO:0043139">
    <property type="term" value="F:5'-3' DNA helicase activity"/>
    <property type="evidence" value="ECO:0007669"/>
    <property type="project" value="UniProtKB-EC"/>
</dbReference>
<dbReference type="EC" id="5.6.2.3" evidence="1"/>
<dbReference type="Gene3D" id="3.40.50.300">
    <property type="entry name" value="P-loop containing nucleotide triphosphate hydrolases"/>
    <property type="match status" value="1"/>
</dbReference>
<dbReference type="GO" id="GO:0006310">
    <property type="term" value="P:DNA recombination"/>
    <property type="evidence" value="ECO:0007669"/>
    <property type="project" value="UniProtKB-KW"/>
</dbReference>
<comment type="similarity">
    <text evidence="1">Belongs to the helicase family.</text>
</comment>
<evidence type="ECO:0000259" key="3">
    <source>
        <dbReference type="Pfam" id="PF14214"/>
    </source>
</evidence>
<dbReference type="PANTHER" id="PTHR10492:SF101">
    <property type="entry name" value="ATP-DEPENDENT DNA HELICASE"/>
    <property type="match status" value="1"/>
</dbReference>
<organism evidence="5 6">
    <name type="scientific">Heracleum sosnowskyi</name>
    <dbReference type="NCBI Taxonomy" id="360622"/>
    <lineage>
        <taxon>Eukaryota</taxon>
        <taxon>Viridiplantae</taxon>
        <taxon>Streptophyta</taxon>
        <taxon>Embryophyta</taxon>
        <taxon>Tracheophyta</taxon>
        <taxon>Spermatophyta</taxon>
        <taxon>Magnoliopsida</taxon>
        <taxon>eudicotyledons</taxon>
        <taxon>Gunneridae</taxon>
        <taxon>Pentapetalae</taxon>
        <taxon>asterids</taxon>
        <taxon>campanulids</taxon>
        <taxon>Apiales</taxon>
        <taxon>Apiaceae</taxon>
        <taxon>Apioideae</taxon>
        <taxon>apioid superclade</taxon>
        <taxon>Tordylieae</taxon>
        <taxon>Tordyliinae</taxon>
        <taxon>Heracleum</taxon>
    </lineage>
</organism>
<feature type="domain" description="DNA helicase Pif1-like 2B" evidence="4">
    <location>
        <begin position="609"/>
        <end position="655"/>
    </location>
</feature>
<dbReference type="InterPro" id="IPR025476">
    <property type="entry name" value="Helitron_helicase-like"/>
</dbReference>
<comment type="cofactor">
    <cofactor evidence="1">
        <name>Mg(2+)</name>
        <dbReference type="ChEBI" id="CHEBI:18420"/>
    </cofactor>
</comment>
<dbReference type="InterPro" id="IPR049163">
    <property type="entry name" value="Pif1-like_2B_dom"/>
</dbReference>
<dbReference type="PANTHER" id="PTHR10492">
    <property type="match status" value="1"/>
</dbReference>
<dbReference type="SUPFAM" id="SSF52540">
    <property type="entry name" value="P-loop containing nucleoside triphosphate hydrolases"/>
    <property type="match status" value="2"/>
</dbReference>
<evidence type="ECO:0000256" key="1">
    <source>
        <dbReference type="RuleBase" id="RU363044"/>
    </source>
</evidence>
<dbReference type="Proteomes" id="UP001237642">
    <property type="component" value="Unassembled WGS sequence"/>
</dbReference>
<dbReference type="Pfam" id="PF05970">
    <property type="entry name" value="PIF1"/>
    <property type="match status" value="1"/>
</dbReference>
<protein>
    <recommendedName>
        <fullName evidence="1">ATP-dependent DNA helicase</fullName>
        <ecNumber evidence="1">5.6.2.3</ecNumber>
    </recommendedName>
</protein>
<comment type="catalytic activity">
    <reaction evidence="1">
        <text>ATP + H2O = ADP + phosphate + H(+)</text>
        <dbReference type="Rhea" id="RHEA:13065"/>
        <dbReference type="ChEBI" id="CHEBI:15377"/>
        <dbReference type="ChEBI" id="CHEBI:15378"/>
        <dbReference type="ChEBI" id="CHEBI:30616"/>
        <dbReference type="ChEBI" id="CHEBI:43474"/>
        <dbReference type="ChEBI" id="CHEBI:456216"/>
        <dbReference type="EC" id="5.6.2.3"/>
    </reaction>
</comment>
<evidence type="ECO:0000259" key="4">
    <source>
        <dbReference type="Pfam" id="PF21530"/>
    </source>
</evidence>
<dbReference type="EMBL" id="JAUIZM010000005">
    <property type="protein sequence ID" value="KAK1382850.1"/>
    <property type="molecule type" value="Genomic_DNA"/>
</dbReference>
<feature type="domain" description="DNA helicase Pif1-like DEAD-box helicase" evidence="2">
    <location>
        <begin position="291"/>
        <end position="513"/>
    </location>
</feature>
<evidence type="ECO:0000259" key="2">
    <source>
        <dbReference type="Pfam" id="PF05970"/>
    </source>
</evidence>
<keyword evidence="1" id="KW-0547">Nucleotide-binding</keyword>
<name>A0AAD8IC62_9APIA</name>
<gene>
    <name evidence="5" type="ORF">POM88_020585</name>
</gene>
<dbReference type="InterPro" id="IPR010285">
    <property type="entry name" value="DNA_helicase_pif1-like_DEAD"/>
</dbReference>
<keyword evidence="1" id="KW-0233">DNA recombination</keyword>
<dbReference type="Pfam" id="PF21530">
    <property type="entry name" value="Pif1_2B_dom"/>
    <property type="match status" value="1"/>
</dbReference>
<dbReference type="GO" id="GO:0006281">
    <property type="term" value="P:DNA repair"/>
    <property type="evidence" value="ECO:0007669"/>
    <property type="project" value="UniProtKB-KW"/>
</dbReference>
<comment type="caution">
    <text evidence="5">The sequence shown here is derived from an EMBL/GenBank/DDBJ whole genome shotgun (WGS) entry which is preliminary data.</text>
</comment>
<dbReference type="GO" id="GO:0016787">
    <property type="term" value="F:hydrolase activity"/>
    <property type="evidence" value="ECO:0007669"/>
    <property type="project" value="UniProtKB-KW"/>
</dbReference>
<keyword evidence="1" id="KW-0234">DNA repair</keyword>
<dbReference type="GO" id="GO:0000723">
    <property type="term" value="P:telomere maintenance"/>
    <property type="evidence" value="ECO:0007669"/>
    <property type="project" value="InterPro"/>
</dbReference>
<reference evidence="5" key="2">
    <citation type="submission" date="2023-05" db="EMBL/GenBank/DDBJ databases">
        <authorList>
            <person name="Schelkunov M.I."/>
        </authorList>
    </citation>
    <scope>NUCLEOTIDE SEQUENCE</scope>
    <source>
        <strain evidence="5">Hsosn_3</strain>
        <tissue evidence="5">Leaf</tissue>
    </source>
</reference>
<accession>A0AAD8IC62</accession>
<keyword evidence="6" id="KW-1185">Reference proteome</keyword>
<dbReference type="AlphaFoldDB" id="A0AAD8IC62"/>
<dbReference type="GO" id="GO:0005524">
    <property type="term" value="F:ATP binding"/>
    <property type="evidence" value="ECO:0007669"/>
    <property type="project" value="UniProtKB-KW"/>
</dbReference>
<dbReference type="Pfam" id="PF14214">
    <property type="entry name" value="Helitron_like_N"/>
    <property type="match status" value="1"/>
</dbReference>
<proteinExistence type="inferred from homology"/>
<feature type="domain" description="Helitron helicase-like" evidence="3">
    <location>
        <begin position="123"/>
        <end position="194"/>
    </location>
</feature>
<sequence length="680" mass="77114">MVTNTCLQRYLSAVARHHRALKIRLKRQIAGSSNHNKSNLSTLLTKKIARDARNKRKIIMLDKRIQKNNQDPQPYRALHRLMRLYSRKPTQTVNLQRAIELAPFNERRAKQPVVSTITSTSPCNPAGPPFFNLGGPSIAPSNKLAEQKDDSNRVDIICKVFQIKLQQLMQYIKKQQPFGKVIACLYTIEFQKRAELWKANFKILTEDMLQLQRKRFHVPDLQLTKQQIEAYTLIEVEGLMQKLGKSLRDIDGMPQPDSSLTRDLGNRLLNEELDYDRPKLKALHQKNINALNESQKKAYDAIVQSVQLDEGKIFFVSGHGGTGKTFLWNTITSKFRSESMIVLPVATSGIASLLLPNGRTAHSRFRIPLDVTAESTCEIKHGTQLAKLLQKTSLIIWDEAPMTNKYCFEALDKTLRDILSTQYENSRSRPFGGITVVFGGDFRQILPVIPQGSRSDIIDASLNSSYLWPYFEIYELKQNMRLQKEGISEVEAESIALFDKWLLQIGDGSMYDDVEQELIRIPPDICKPPTEEPIKEIVDAVYPSLLENYKNPAYLKERAILTPKNEMVDELNGYLMNVIPGEGRTYLSSDSVCKASIKTDDDDLLYPPEFLHTLQFSGIPNHDIKLKEGTPIMLLRNLNQSEGLCNGTRLIVTRLGKWSIRDQDNGISGDGVQSGGDSIL</sequence>
<keyword evidence="1" id="KW-0378">Hydrolase</keyword>
<evidence type="ECO:0000313" key="5">
    <source>
        <dbReference type="EMBL" id="KAK1382850.1"/>
    </source>
</evidence>
<evidence type="ECO:0000313" key="6">
    <source>
        <dbReference type="Proteomes" id="UP001237642"/>
    </source>
</evidence>
<dbReference type="InterPro" id="IPR027417">
    <property type="entry name" value="P-loop_NTPase"/>
</dbReference>
<reference evidence="5" key="1">
    <citation type="submission" date="2023-02" db="EMBL/GenBank/DDBJ databases">
        <title>Genome of toxic invasive species Heracleum sosnowskyi carries increased number of genes despite the absence of recent whole-genome duplications.</title>
        <authorList>
            <person name="Schelkunov M."/>
            <person name="Shtratnikova V."/>
            <person name="Makarenko M."/>
            <person name="Klepikova A."/>
            <person name="Omelchenko D."/>
            <person name="Novikova G."/>
            <person name="Obukhova E."/>
            <person name="Bogdanov V."/>
            <person name="Penin A."/>
            <person name="Logacheva M."/>
        </authorList>
    </citation>
    <scope>NUCLEOTIDE SEQUENCE</scope>
    <source>
        <strain evidence="5">Hsosn_3</strain>
        <tissue evidence="5">Leaf</tissue>
    </source>
</reference>
<keyword evidence="1" id="KW-0067">ATP-binding</keyword>
<keyword evidence="1 5" id="KW-0347">Helicase</keyword>